<gene>
    <name evidence="1" type="ORF">LPLAT_LOCUS8602</name>
</gene>
<accession>A0AAV2NQI1</accession>
<dbReference type="EMBL" id="OZ034827">
    <property type="protein sequence ID" value="CAL1682719.1"/>
    <property type="molecule type" value="Genomic_DNA"/>
</dbReference>
<sequence length="85" mass="9413">MGQSSELDGASPLRIATLALTVCDKHVNEKILDMYYESKFPARVAASTSLYSEIPRGSYCGSFRALTLLLFSPESLNHVYPLNQK</sequence>
<evidence type="ECO:0000313" key="1">
    <source>
        <dbReference type="EMBL" id="CAL1682719.1"/>
    </source>
</evidence>
<evidence type="ECO:0000313" key="2">
    <source>
        <dbReference type="Proteomes" id="UP001497644"/>
    </source>
</evidence>
<organism evidence="1 2">
    <name type="scientific">Lasius platythorax</name>
    <dbReference type="NCBI Taxonomy" id="488582"/>
    <lineage>
        <taxon>Eukaryota</taxon>
        <taxon>Metazoa</taxon>
        <taxon>Ecdysozoa</taxon>
        <taxon>Arthropoda</taxon>
        <taxon>Hexapoda</taxon>
        <taxon>Insecta</taxon>
        <taxon>Pterygota</taxon>
        <taxon>Neoptera</taxon>
        <taxon>Endopterygota</taxon>
        <taxon>Hymenoptera</taxon>
        <taxon>Apocrita</taxon>
        <taxon>Aculeata</taxon>
        <taxon>Formicoidea</taxon>
        <taxon>Formicidae</taxon>
        <taxon>Formicinae</taxon>
        <taxon>Lasius</taxon>
        <taxon>Lasius</taxon>
    </lineage>
</organism>
<protein>
    <submittedName>
        <fullName evidence="1">Uncharacterized protein</fullName>
    </submittedName>
</protein>
<dbReference type="Proteomes" id="UP001497644">
    <property type="component" value="Chromosome 4"/>
</dbReference>
<name>A0AAV2NQI1_9HYME</name>
<dbReference type="AlphaFoldDB" id="A0AAV2NQI1"/>
<reference evidence="1" key="1">
    <citation type="submission" date="2024-04" db="EMBL/GenBank/DDBJ databases">
        <authorList>
            <consortium name="Molecular Ecology Group"/>
        </authorList>
    </citation>
    <scope>NUCLEOTIDE SEQUENCE</scope>
</reference>
<keyword evidence="2" id="KW-1185">Reference proteome</keyword>
<proteinExistence type="predicted"/>